<evidence type="ECO:0000313" key="9">
    <source>
        <dbReference type="Proteomes" id="UP000189670"/>
    </source>
</evidence>
<dbReference type="AlphaFoldDB" id="A0A1V1PHT9"/>
<dbReference type="InterPro" id="IPR036514">
    <property type="entry name" value="SGNH_hydro_sf"/>
</dbReference>
<comment type="caution">
    <text evidence="8">The sequence shown here is derived from an EMBL/GenBank/DDBJ whole genome shotgun (WGS) entry which is preliminary data.</text>
</comment>
<comment type="pathway">
    <text evidence="2">Glycan biosynthesis; alginate biosynthesis.</text>
</comment>
<dbReference type="SUPFAM" id="SSF52266">
    <property type="entry name" value="SGNH hydrolase"/>
    <property type="match status" value="1"/>
</dbReference>
<dbReference type="GO" id="GO:0016788">
    <property type="term" value="F:hydrolase activity, acting on ester bonds"/>
    <property type="evidence" value="ECO:0007669"/>
    <property type="project" value="UniProtKB-ARBA"/>
</dbReference>
<evidence type="ECO:0000259" key="7">
    <source>
        <dbReference type="Pfam" id="PF16822"/>
    </source>
</evidence>
<keyword evidence="3" id="KW-0808">Transferase</keyword>
<comment type="subcellular location">
    <subcellularLocation>
        <location evidence="1">Periplasm</location>
    </subcellularLocation>
</comment>
<reference evidence="9" key="1">
    <citation type="submission" date="2012-11" db="EMBL/GenBank/DDBJ databases">
        <authorList>
            <person name="Lucero-Rivera Y.E."/>
            <person name="Tovar-Ramirez D."/>
        </authorList>
    </citation>
    <scope>NUCLEOTIDE SEQUENCE [LARGE SCALE GENOMIC DNA]</scope>
    <source>
        <strain evidence="9">Araruama</strain>
    </source>
</reference>
<gene>
    <name evidence="8" type="ORF">OMM_00295</name>
</gene>
<dbReference type="InterPro" id="IPR031811">
    <property type="entry name" value="ALGX/ALGJ_SGNH-like"/>
</dbReference>
<dbReference type="GO" id="GO:0016740">
    <property type="term" value="F:transferase activity"/>
    <property type="evidence" value="ECO:0007669"/>
    <property type="project" value="UniProtKB-KW"/>
</dbReference>
<organism evidence="8 9">
    <name type="scientific">Candidatus Magnetoglobus multicellularis str. Araruama</name>
    <dbReference type="NCBI Taxonomy" id="890399"/>
    <lineage>
        <taxon>Bacteria</taxon>
        <taxon>Pseudomonadati</taxon>
        <taxon>Thermodesulfobacteriota</taxon>
        <taxon>Desulfobacteria</taxon>
        <taxon>Desulfobacterales</taxon>
        <taxon>Desulfobacteraceae</taxon>
        <taxon>Candidatus Magnetoglobus</taxon>
    </lineage>
</organism>
<dbReference type="Pfam" id="PF16822">
    <property type="entry name" value="ALGX"/>
    <property type="match status" value="1"/>
</dbReference>
<dbReference type="GO" id="GO:0042121">
    <property type="term" value="P:alginic acid biosynthetic process"/>
    <property type="evidence" value="ECO:0007669"/>
    <property type="project" value="UniProtKB-UniPathway"/>
</dbReference>
<dbReference type="GO" id="GO:0042597">
    <property type="term" value="C:periplasmic space"/>
    <property type="evidence" value="ECO:0007669"/>
    <property type="project" value="UniProtKB-SubCell"/>
</dbReference>
<keyword evidence="5" id="KW-0574">Periplasm</keyword>
<proteinExistence type="predicted"/>
<evidence type="ECO:0000313" key="8">
    <source>
        <dbReference type="EMBL" id="ETR74348.1"/>
    </source>
</evidence>
<evidence type="ECO:0000256" key="3">
    <source>
        <dbReference type="ARBA" id="ARBA00022679"/>
    </source>
</evidence>
<evidence type="ECO:0000256" key="1">
    <source>
        <dbReference type="ARBA" id="ARBA00004418"/>
    </source>
</evidence>
<keyword evidence="4" id="KW-0732">Signal</keyword>
<accession>A0A1V1PHT9</accession>
<evidence type="ECO:0000256" key="6">
    <source>
        <dbReference type="ARBA" id="ARBA00022841"/>
    </source>
</evidence>
<feature type="domain" description="AlgX/AlgJ SGNH hydrolase-like" evidence="7">
    <location>
        <begin position="113"/>
        <end position="220"/>
    </location>
</feature>
<sequence>MVKNYGVSSYSPIFYCLLWEQKVKFFKPDIVIMQLYSNDISSDESYKKIAVFSNDGQITAIPGPPQNKVTQFLRNFYLARFIRKIQLQLNWYFTHENLENKKVVSGYIEENPDLSQLSKDLILKCKQDVEKSGAEFYLFAIPSKYRLTQAELAKHSLQSHEFSDKVKLWANQQNINFIDMTDSFRKQSLTGHQLFFKKDIHLSKLGHQCVAKDLSKNIFTTKKR</sequence>
<evidence type="ECO:0000256" key="4">
    <source>
        <dbReference type="ARBA" id="ARBA00022729"/>
    </source>
</evidence>
<protein>
    <recommendedName>
        <fullName evidence="7">AlgX/AlgJ SGNH hydrolase-like domain-containing protein</fullName>
    </recommendedName>
</protein>
<dbReference type="EMBL" id="ATBP01000011">
    <property type="protein sequence ID" value="ETR74348.1"/>
    <property type="molecule type" value="Genomic_DNA"/>
</dbReference>
<dbReference type="Proteomes" id="UP000189670">
    <property type="component" value="Unassembled WGS sequence"/>
</dbReference>
<evidence type="ECO:0000256" key="5">
    <source>
        <dbReference type="ARBA" id="ARBA00022764"/>
    </source>
</evidence>
<name>A0A1V1PHT9_9BACT</name>
<evidence type="ECO:0000256" key="2">
    <source>
        <dbReference type="ARBA" id="ARBA00005182"/>
    </source>
</evidence>
<dbReference type="Gene3D" id="3.40.50.1110">
    <property type="entry name" value="SGNH hydrolase"/>
    <property type="match status" value="1"/>
</dbReference>
<dbReference type="UniPathway" id="UPA00286"/>
<keyword evidence="6" id="KW-0016">Alginate biosynthesis</keyword>